<evidence type="ECO:0000256" key="4">
    <source>
        <dbReference type="SAM" id="SignalP"/>
    </source>
</evidence>
<reference evidence="6 7" key="1">
    <citation type="submission" date="2021-08" db="EMBL/GenBank/DDBJ databases">
        <title>Comparative Genomics Analysis of the Genus Qipengyuania Reveals Extensive Genetic Diversity and Metabolic Versatility, Including the Description of Fifteen Novel Species.</title>
        <authorList>
            <person name="Liu Y."/>
        </authorList>
    </citation>
    <scope>NUCLEOTIDE SEQUENCE [LARGE SCALE GENOMIC DNA]</scope>
    <source>
        <strain evidence="6 7">1NDH1</strain>
    </source>
</reference>
<dbReference type="SUPFAM" id="SSF53955">
    <property type="entry name" value="Lysozyme-like"/>
    <property type="match status" value="1"/>
</dbReference>
<accession>A0ABX9A2R4</accession>
<dbReference type="SUPFAM" id="SSF48435">
    <property type="entry name" value="Bacterial muramidases"/>
    <property type="match status" value="1"/>
</dbReference>
<feature type="signal peptide" evidence="4">
    <location>
        <begin position="1"/>
        <end position="28"/>
    </location>
</feature>
<organism evidence="6 7">
    <name type="scientific">Qipengyuania gelatinilytica</name>
    <dbReference type="NCBI Taxonomy" id="2867231"/>
    <lineage>
        <taxon>Bacteria</taxon>
        <taxon>Pseudomonadati</taxon>
        <taxon>Pseudomonadota</taxon>
        <taxon>Alphaproteobacteria</taxon>
        <taxon>Sphingomonadales</taxon>
        <taxon>Erythrobacteraceae</taxon>
        <taxon>Qipengyuania</taxon>
    </lineage>
</organism>
<evidence type="ECO:0000256" key="3">
    <source>
        <dbReference type="ARBA" id="ARBA00022729"/>
    </source>
</evidence>
<evidence type="ECO:0000256" key="2">
    <source>
        <dbReference type="ARBA" id="ARBA00009387"/>
    </source>
</evidence>
<evidence type="ECO:0000259" key="5">
    <source>
        <dbReference type="Pfam" id="PF01464"/>
    </source>
</evidence>
<sequence length="653" mass="71740">MSSMGRKTVISLALTTSASLAFPAVAMAQTPTSWPDGSNSMVAQQSSRMAQVLSDWEYLTKRDDLSFASYAGFVTRYPHFPKQELLQRRAEAALDRDAVSPQQLVAFFDKHPPITNGAKARYALALASLNRPEAQDLAREAWRGGRMSGPAEAYMQGLFGQALTPEDHDARMNALLWQGEMEAASRQIVRVSPAYRDMAQARLAVLQGSTPNEADIAVPSGALNDSGYVFNLARHYRSTSNLPQAINLLATRADFATPAFDGTAFVTESLRIAQGADARSAVRIASKVDDLFEPGTDISDGSFSLRDKYTDLMWLGGTKALWSLGDGEQAAPLFYRYGAAAKTPLTRSKGFFWAGRAAAKAGNRAEAERYWNMAAAYPDYYYGQLALSELGRSVPAFAPIQTAGITEADRTAFNADPLTQALREMANNRRAWQTERAFFEALSEKARTPTQMALVAELAQETGLNEMAVVAGMVAGETGVAGFERLGFPTVPTHSGANWTMIHAIARQESEFDRTRVSHAGARGMMQLMPGTAREEAGKIGVQYMSANLTESPSYNIRLGDAHFARLMDRYDGAYPLAIAAYNAGPGRVNQWLRLNGDPRTGAVDWVTWVEQIPANFETRYYVMRVIGNAVTYANMHPDKSRSYERDIRHYLR</sequence>
<keyword evidence="3 4" id="KW-0732">Signal</keyword>
<feature type="domain" description="Transglycosylase SLT" evidence="5">
    <location>
        <begin position="496"/>
        <end position="598"/>
    </location>
</feature>
<dbReference type="Gene3D" id="1.10.530.10">
    <property type="match status" value="1"/>
</dbReference>
<feature type="chain" id="PRO_5046602588" evidence="4">
    <location>
        <begin position="29"/>
        <end position="653"/>
    </location>
</feature>
<comment type="similarity">
    <text evidence="2">Belongs to the virb1 family.</text>
</comment>
<dbReference type="CDD" id="cd13401">
    <property type="entry name" value="Slt70-like"/>
    <property type="match status" value="1"/>
</dbReference>
<protein>
    <submittedName>
        <fullName evidence="6">Lytic transglycosylase domain-containing protein</fullName>
    </submittedName>
</protein>
<comment type="similarity">
    <text evidence="1">Belongs to the transglycosylase Slt family.</text>
</comment>
<dbReference type="Pfam" id="PF01464">
    <property type="entry name" value="SLT"/>
    <property type="match status" value="1"/>
</dbReference>
<evidence type="ECO:0000313" key="6">
    <source>
        <dbReference type="EMBL" id="QZD95571.1"/>
    </source>
</evidence>
<dbReference type="PANTHER" id="PTHR37423:SF2">
    <property type="entry name" value="MEMBRANE-BOUND LYTIC MUREIN TRANSGLYCOSYLASE C"/>
    <property type="match status" value="1"/>
</dbReference>
<evidence type="ECO:0000313" key="7">
    <source>
        <dbReference type="Proteomes" id="UP000824321"/>
    </source>
</evidence>
<dbReference type="InterPro" id="IPR008939">
    <property type="entry name" value="Lytic_TGlycosylase_superhlx_U"/>
</dbReference>
<dbReference type="InterPro" id="IPR023346">
    <property type="entry name" value="Lysozyme-like_dom_sf"/>
</dbReference>
<name>A0ABX9A2R4_9SPHN</name>
<gene>
    <name evidence="6" type="ORF">K3136_02255</name>
</gene>
<dbReference type="Proteomes" id="UP000824321">
    <property type="component" value="Chromosome"/>
</dbReference>
<proteinExistence type="inferred from homology"/>
<dbReference type="Gene3D" id="1.25.20.10">
    <property type="entry name" value="Bacterial muramidases"/>
    <property type="match status" value="1"/>
</dbReference>
<dbReference type="PANTHER" id="PTHR37423">
    <property type="entry name" value="SOLUBLE LYTIC MUREIN TRANSGLYCOSYLASE-RELATED"/>
    <property type="match status" value="1"/>
</dbReference>
<keyword evidence="7" id="KW-1185">Reference proteome</keyword>
<evidence type="ECO:0000256" key="1">
    <source>
        <dbReference type="ARBA" id="ARBA00007734"/>
    </source>
</evidence>
<dbReference type="EMBL" id="CP081294">
    <property type="protein sequence ID" value="QZD95571.1"/>
    <property type="molecule type" value="Genomic_DNA"/>
</dbReference>
<dbReference type="InterPro" id="IPR008258">
    <property type="entry name" value="Transglycosylase_SLT_dom_1"/>
</dbReference>